<gene>
    <name evidence="12" type="ORF">SY85_14015</name>
</gene>
<dbReference type="NCBIfam" id="TIGR00229">
    <property type="entry name" value="sensory_box"/>
    <property type="match status" value="1"/>
</dbReference>
<dbReference type="Proteomes" id="UP000077177">
    <property type="component" value="Chromosome"/>
</dbReference>
<dbReference type="Pfam" id="PF07730">
    <property type="entry name" value="HisKA_3"/>
    <property type="match status" value="1"/>
</dbReference>
<keyword evidence="9" id="KW-0472">Membrane</keyword>
<dbReference type="SMART" id="SM00091">
    <property type="entry name" value="PAS"/>
    <property type="match status" value="1"/>
</dbReference>
<organism evidence="12 13">
    <name type="scientific">Flavisolibacter tropicus</name>
    <dbReference type="NCBI Taxonomy" id="1492898"/>
    <lineage>
        <taxon>Bacteria</taxon>
        <taxon>Pseudomonadati</taxon>
        <taxon>Bacteroidota</taxon>
        <taxon>Chitinophagia</taxon>
        <taxon>Chitinophagales</taxon>
        <taxon>Chitinophagaceae</taxon>
        <taxon>Flavisolibacter</taxon>
    </lineage>
</organism>
<dbReference type="CDD" id="cd00130">
    <property type="entry name" value="PAS"/>
    <property type="match status" value="1"/>
</dbReference>
<dbReference type="STRING" id="1492898.SY85_14015"/>
<dbReference type="GO" id="GO:0046983">
    <property type="term" value="F:protein dimerization activity"/>
    <property type="evidence" value="ECO:0007669"/>
    <property type="project" value="InterPro"/>
</dbReference>
<keyword evidence="7" id="KW-0067">ATP-binding</keyword>
<dbReference type="Gene3D" id="3.30.450.20">
    <property type="entry name" value="PAS domain"/>
    <property type="match status" value="1"/>
</dbReference>
<accession>A0A172TX54</accession>
<evidence type="ECO:0000256" key="2">
    <source>
        <dbReference type="ARBA" id="ARBA00012438"/>
    </source>
</evidence>
<dbReference type="AlphaFoldDB" id="A0A172TX54"/>
<dbReference type="SUPFAM" id="SSF55785">
    <property type="entry name" value="PYP-like sensor domain (PAS domain)"/>
    <property type="match status" value="1"/>
</dbReference>
<dbReference type="InterPro" id="IPR013656">
    <property type="entry name" value="PAS_4"/>
</dbReference>
<dbReference type="InterPro" id="IPR000014">
    <property type="entry name" value="PAS"/>
</dbReference>
<dbReference type="Pfam" id="PF08448">
    <property type="entry name" value="PAS_4"/>
    <property type="match status" value="1"/>
</dbReference>
<evidence type="ECO:0000256" key="6">
    <source>
        <dbReference type="ARBA" id="ARBA00022777"/>
    </source>
</evidence>
<proteinExistence type="predicted"/>
<comment type="catalytic activity">
    <reaction evidence="1">
        <text>ATP + protein L-histidine = ADP + protein N-phospho-L-histidine.</text>
        <dbReference type="EC" id="2.7.13.3"/>
    </reaction>
</comment>
<keyword evidence="3" id="KW-0597">Phosphoprotein</keyword>
<evidence type="ECO:0000256" key="5">
    <source>
        <dbReference type="ARBA" id="ARBA00022741"/>
    </source>
</evidence>
<dbReference type="PROSITE" id="PS50109">
    <property type="entry name" value="HIS_KIN"/>
    <property type="match status" value="1"/>
</dbReference>
<dbReference type="InterPro" id="IPR035965">
    <property type="entry name" value="PAS-like_dom_sf"/>
</dbReference>
<evidence type="ECO:0000256" key="3">
    <source>
        <dbReference type="ARBA" id="ARBA00022553"/>
    </source>
</evidence>
<dbReference type="Gene3D" id="1.20.5.1930">
    <property type="match status" value="1"/>
</dbReference>
<dbReference type="EMBL" id="CP011390">
    <property type="protein sequence ID" value="ANE51454.1"/>
    <property type="molecule type" value="Genomic_DNA"/>
</dbReference>
<evidence type="ECO:0000256" key="7">
    <source>
        <dbReference type="ARBA" id="ARBA00022840"/>
    </source>
</evidence>
<dbReference type="Gene3D" id="3.30.565.10">
    <property type="entry name" value="Histidine kinase-like ATPase, C-terminal domain"/>
    <property type="match status" value="1"/>
</dbReference>
<dbReference type="PANTHER" id="PTHR24421">
    <property type="entry name" value="NITRATE/NITRITE SENSOR PROTEIN NARX-RELATED"/>
    <property type="match status" value="1"/>
</dbReference>
<dbReference type="CDD" id="cd19410">
    <property type="entry name" value="HK9-like_sensor"/>
    <property type="match status" value="1"/>
</dbReference>
<keyword evidence="8" id="KW-0902">Two-component regulatory system</keyword>
<dbReference type="Pfam" id="PF05227">
    <property type="entry name" value="CHASE3"/>
    <property type="match status" value="1"/>
</dbReference>
<dbReference type="PROSITE" id="PS50112">
    <property type="entry name" value="PAS"/>
    <property type="match status" value="1"/>
</dbReference>
<evidence type="ECO:0000313" key="13">
    <source>
        <dbReference type="Proteomes" id="UP000077177"/>
    </source>
</evidence>
<dbReference type="KEGG" id="fla:SY85_14015"/>
<evidence type="ECO:0000256" key="4">
    <source>
        <dbReference type="ARBA" id="ARBA00022679"/>
    </source>
</evidence>
<evidence type="ECO:0000256" key="8">
    <source>
        <dbReference type="ARBA" id="ARBA00023012"/>
    </source>
</evidence>
<keyword evidence="6" id="KW-0418">Kinase</keyword>
<dbReference type="GO" id="GO:0016020">
    <property type="term" value="C:membrane"/>
    <property type="evidence" value="ECO:0007669"/>
    <property type="project" value="InterPro"/>
</dbReference>
<keyword evidence="9" id="KW-0812">Transmembrane</keyword>
<feature type="transmembrane region" description="Helical" evidence="9">
    <location>
        <begin position="182"/>
        <end position="207"/>
    </location>
</feature>
<feature type="domain" description="PAS" evidence="11">
    <location>
        <begin position="223"/>
        <end position="271"/>
    </location>
</feature>
<dbReference type="GO" id="GO:0000155">
    <property type="term" value="F:phosphorelay sensor kinase activity"/>
    <property type="evidence" value="ECO:0007669"/>
    <property type="project" value="InterPro"/>
</dbReference>
<keyword evidence="4" id="KW-0808">Transferase</keyword>
<evidence type="ECO:0000256" key="1">
    <source>
        <dbReference type="ARBA" id="ARBA00000085"/>
    </source>
</evidence>
<protein>
    <recommendedName>
        <fullName evidence="2">histidine kinase</fullName>
        <ecNumber evidence="2">2.7.13.3</ecNumber>
    </recommendedName>
</protein>
<evidence type="ECO:0000313" key="12">
    <source>
        <dbReference type="EMBL" id="ANE51454.1"/>
    </source>
</evidence>
<dbReference type="InterPro" id="IPR007891">
    <property type="entry name" value="CHASE3"/>
</dbReference>
<dbReference type="RefSeq" id="WP_066405501.1">
    <property type="nucleotide sequence ID" value="NZ_CP011390.1"/>
</dbReference>
<evidence type="ECO:0000259" key="10">
    <source>
        <dbReference type="PROSITE" id="PS50109"/>
    </source>
</evidence>
<dbReference type="InterPro" id="IPR011712">
    <property type="entry name" value="Sig_transdc_His_kin_sub3_dim/P"/>
</dbReference>
<reference evidence="12 13" key="2">
    <citation type="journal article" date="2016" name="Int. J. Syst. Evol. Microbiol.">
        <title>Flavisolibacter tropicus sp. nov., isolated from tropical soil.</title>
        <authorList>
            <person name="Lee J.J."/>
            <person name="Kang M.S."/>
            <person name="Kim G.S."/>
            <person name="Lee C.S."/>
            <person name="Lim S."/>
            <person name="Lee J."/>
            <person name="Roh S.H."/>
            <person name="Kang H."/>
            <person name="Ha J.M."/>
            <person name="Bae S."/>
            <person name="Jung H.Y."/>
            <person name="Kim M.K."/>
        </authorList>
    </citation>
    <scope>NUCLEOTIDE SEQUENCE [LARGE SCALE GENOMIC DNA]</scope>
    <source>
        <strain evidence="12 13">LCS9</strain>
    </source>
</reference>
<sequence>MRSPSYFEKKLLFFFLCILSGILTLAIKTYENNLVHENTTWWVEHTKEALYRSTHLSNDVKDMESGVRAYVITGDSTFLAPFLNGQQLLFDQIDHLKTLTTDNNIQQARIKYLQSLVSEKINAAQHSIDLRNTYGFSLAQAFIKEGGGSYRTKHIDSLINRIEDEEENLLAVRKQADAKSSYYFTIFYFALIAVLVAIITVFFIALWKNLKARKLAETSLRQSRDLLQSIVDNTSSVIYVKDLRGRFTLFNNQFKNLFNLDSWEAIGKTALELLPEAYAHQQTLNDNRVIREGILIEVEEELEINGQWNHFYSIKFPIQNQKGITYAVGGISTNITEVISKQQLEKQREIAATTIEAQERERNHLGRELHDNVNQLLTYSKLCLEVAETNAELRESFLEKCKTTIVNVITEIRNLSHTLTSPSFEGERFTESIADLAQDIRSSSSIKTQVRFSSEDELNGLPDKVKLTLYRIIQEQLNNILKYARANTITIELIQQKKDIKLLIADDGVGFDALSKAKGIGFRNIQSRTEFLFGTMQITTALNQGCTLLVKIPEKGYATA</sequence>
<dbReference type="GO" id="GO:0005524">
    <property type="term" value="F:ATP binding"/>
    <property type="evidence" value="ECO:0007669"/>
    <property type="project" value="UniProtKB-KW"/>
</dbReference>
<keyword evidence="9" id="KW-1133">Transmembrane helix</keyword>
<dbReference type="CDD" id="cd16917">
    <property type="entry name" value="HATPase_UhpB-NarQ-NarX-like"/>
    <property type="match status" value="1"/>
</dbReference>
<dbReference type="InterPro" id="IPR050482">
    <property type="entry name" value="Sensor_HK_TwoCompSys"/>
</dbReference>
<keyword evidence="5" id="KW-0547">Nucleotide-binding</keyword>
<dbReference type="EC" id="2.7.13.3" evidence="2"/>
<dbReference type="Pfam" id="PF02518">
    <property type="entry name" value="HATPase_c"/>
    <property type="match status" value="1"/>
</dbReference>
<name>A0A172TX54_9BACT</name>
<dbReference type="PANTHER" id="PTHR24421:SF10">
    <property type="entry name" value="NITRATE_NITRITE SENSOR PROTEIN NARQ"/>
    <property type="match status" value="1"/>
</dbReference>
<evidence type="ECO:0000256" key="9">
    <source>
        <dbReference type="SAM" id="Phobius"/>
    </source>
</evidence>
<dbReference type="SUPFAM" id="SSF55874">
    <property type="entry name" value="ATPase domain of HSP90 chaperone/DNA topoisomerase II/histidine kinase"/>
    <property type="match status" value="1"/>
</dbReference>
<evidence type="ECO:0000259" key="11">
    <source>
        <dbReference type="PROSITE" id="PS50112"/>
    </source>
</evidence>
<reference evidence="13" key="1">
    <citation type="submission" date="2015-01" db="EMBL/GenBank/DDBJ databases">
        <title>Flavisolibacter sp./LCS9/ whole genome sequencing.</title>
        <authorList>
            <person name="Kim M.K."/>
            <person name="Srinivasan S."/>
            <person name="Lee J.-J."/>
        </authorList>
    </citation>
    <scope>NUCLEOTIDE SEQUENCE [LARGE SCALE GENOMIC DNA]</scope>
    <source>
        <strain evidence="13">LCS9</strain>
    </source>
</reference>
<dbReference type="OrthoDB" id="5401121at2"/>
<dbReference type="InterPro" id="IPR005467">
    <property type="entry name" value="His_kinase_dom"/>
</dbReference>
<dbReference type="InterPro" id="IPR036890">
    <property type="entry name" value="HATPase_C_sf"/>
</dbReference>
<dbReference type="InterPro" id="IPR003594">
    <property type="entry name" value="HATPase_dom"/>
</dbReference>
<feature type="domain" description="Histidine kinase" evidence="10">
    <location>
        <begin position="364"/>
        <end position="556"/>
    </location>
</feature>
<keyword evidence="13" id="KW-1185">Reference proteome</keyword>